<dbReference type="KEGG" id="pfaa:MM59RIKEN_18880"/>
<evidence type="ECO:0000313" key="3">
    <source>
        <dbReference type="Proteomes" id="UP000679848"/>
    </source>
</evidence>
<evidence type="ECO:0000256" key="1">
    <source>
        <dbReference type="SAM" id="Phobius"/>
    </source>
</evidence>
<keyword evidence="1" id="KW-1133">Transmembrane helix</keyword>
<proteinExistence type="predicted"/>
<keyword evidence="1" id="KW-0472">Membrane</keyword>
<organism evidence="2 3">
    <name type="scientific">Pusillibacter faecalis</name>
    <dbReference type="NCBI Taxonomy" id="2714358"/>
    <lineage>
        <taxon>Bacteria</taxon>
        <taxon>Bacillati</taxon>
        <taxon>Bacillota</taxon>
        <taxon>Clostridia</taxon>
        <taxon>Eubacteriales</taxon>
        <taxon>Oscillospiraceae</taxon>
        <taxon>Pusillibacter</taxon>
    </lineage>
</organism>
<dbReference type="AlphaFoldDB" id="A0A810Q8H5"/>
<accession>A0A810Q8H5</accession>
<keyword evidence="1" id="KW-0812">Transmembrane</keyword>
<sequence length="80" mass="9388">MDFILKFNNLSKNIYILIGYIRYFCGNVYKFYTIVRMAKIYTCKFWPPAAEHIPGTAWQPFSIGRFNSFFGIEAANPTIF</sequence>
<protein>
    <submittedName>
        <fullName evidence="2">Uncharacterized protein</fullName>
    </submittedName>
</protein>
<evidence type="ECO:0000313" key="2">
    <source>
        <dbReference type="EMBL" id="BCK84569.1"/>
    </source>
</evidence>
<dbReference type="EMBL" id="AP023420">
    <property type="protein sequence ID" value="BCK84569.1"/>
    <property type="molecule type" value="Genomic_DNA"/>
</dbReference>
<reference evidence="2" key="1">
    <citation type="submission" date="2020-09" db="EMBL/GenBank/DDBJ databases">
        <title>New species isolated from human feces.</title>
        <authorList>
            <person name="Kitahara M."/>
            <person name="Shigeno Y."/>
            <person name="Shime M."/>
            <person name="Matsumoto Y."/>
            <person name="Nakamura S."/>
            <person name="Motooka D."/>
            <person name="Fukuoka S."/>
            <person name="Nishikawa H."/>
            <person name="Benno Y."/>
        </authorList>
    </citation>
    <scope>NUCLEOTIDE SEQUENCE</scope>
    <source>
        <strain evidence="2">MM59</strain>
    </source>
</reference>
<gene>
    <name evidence="2" type="ORF">MM59RIKEN_18880</name>
</gene>
<dbReference type="Proteomes" id="UP000679848">
    <property type="component" value="Chromosome"/>
</dbReference>
<keyword evidence="3" id="KW-1185">Reference proteome</keyword>
<feature type="transmembrane region" description="Helical" evidence="1">
    <location>
        <begin position="14"/>
        <end position="32"/>
    </location>
</feature>
<name>A0A810Q8H5_9FIRM</name>